<protein>
    <submittedName>
        <fullName evidence="2">Uncharacterized protein</fullName>
    </submittedName>
</protein>
<proteinExistence type="predicted"/>
<evidence type="ECO:0000313" key="3">
    <source>
        <dbReference type="Proteomes" id="UP000532121"/>
    </source>
</evidence>
<gene>
    <name evidence="2" type="ORF">HHO37_06625</name>
</gene>
<dbReference type="Proteomes" id="UP000532121">
    <property type="component" value="Unassembled WGS sequence"/>
</dbReference>
<name>A0A7X9LDU2_STRRT</name>
<keyword evidence="1" id="KW-0472">Membrane</keyword>
<organism evidence="2 3">
    <name type="scientific">Streptococcus ratti</name>
    <dbReference type="NCBI Taxonomy" id="1341"/>
    <lineage>
        <taxon>Bacteria</taxon>
        <taxon>Bacillati</taxon>
        <taxon>Bacillota</taxon>
        <taxon>Bacilli</taxon>
        <taxon>Lactobacillales</taxon>
        <taxon>Streptococcaceae</taxon>
        <taxon>Streptococcus</taxon>
    </lineage>
</organism>
<feature type="transmembrane region" description="Helical" evidence="1">
    <location>
        <begin position="12"/>
        <end position="37"/>
    </location>
</feature>
<accession>A0A7X9LDU2</accession>
<dbReference type="AlphaFoldDB" id="A0A7X9LDU2"/>
<comment type="caution">
    <text evidence="2">The sequence shown here is derived from an EMBL/GenBank/DDBJ whole genome shotgun (WGS) entry which is preliminary data.</text>
</comment>
<keyword evidence="1" id="KW-0812">Transmembrane</keyword>
<evidence type="ECO:0000256" key="1">
    <source>
        <dbReference type="SAM" id="Phobius"/>
    </source>
</evidence>
<dbReference type="EMBL" id="JABASA010000012">
    <property type="protein sequence ID" value="NMD49336.1"/>
    <property type="molecule type" value="Genomic_DNA"/>
</dbReference>
<sequence length="72" mass="8012">MPEYLCIHLQPSYLMFVHIFWSNFTVVALSLLILTIVARQAGFAIGIIGLGICFGGVMGVFPFYREGKLRSS</sequence>
<reference evidence="2 3" key="1">
    <citation type="submission" date="2020-04" db="EMBL/GenBank/DDBJ databases">
        <title>MicrobeNet Type strains.</title>
        <authorList>
            <person name="Nicholson A.C."/>
        </authorList>
    </citation>
    <scope>NUCLEOTIDE SEQUENCE [LARGE SCALE GENOMIC DNA]</scope>
    <source>
        <strain evidence="2 3">DSM 22768</strain>
    </source>
</reference>
<evidence type="ECO:0000313" key="2">
    <source>
        <dbReference type="EMBL" id="NMD49336.1"/>
    </source>
</evidence>
<keyword evidence="1" id="KW-1133">Transmembrane helix</keyword>
<feature type="transmembrane region" description="Helical" evidence="1">
    <location>
        <begin position="43"/>
        <end position="64"/>
    </location>
</feature>